<dbReference type="PANTHER" id="PTHR43401:SF2">
    <property type="entry name" value="L-THREONINE 3-DEHYDROGENASE"/>
    <property type="match status" value="1"/>
</dbReference>
<comment type="caution">
    <text evidence="5">The sequence shown here is derived from an EMBL/GenBank/DDBJ whole genome shotgun (WGS) entry which is preliminary data.</text>
</comment>
<protein>
    <submittedName>
        <fullName evidence="5">Threonine dehydrogenase-like Zn-dependent dehydrogenase</fullName>
    </submittedName>
</protein>
<dbReference type="RefSeq" id="WP_132860257.1">
    <property type="nucleotide sequence ID" value="NZ_SMGR01000001.1"/>
</dbReference>
<keyword evidence="3" id="KW-0560">Oxidoreductase</keyword>
<dbReference type="GO" id="GO:0016491">
    <property type="term" value="F:oxidoreductase activity"/>
    <property type="evidence" value="ECO:0007669"/>
    <property type="project" value="UniProtKB-KW"/>
</dbReference>
<keyword evidence="6" id="KW-1185">Reference proteome</keyword>
<dbReference type="InterPro" id="IPR011032">
    <property type="entry name" value="GroES-like_sf"/>
</dbReference>
<evidence type="ECO:0000313" key="5">
    <source>
        <dbReference type="EMBL" id="TCL10298.1"/>
    </source>
</evidence>
<dbReference type="InterPro" id="IPR050129">
    <property type="entry name" value="Zn_alcohol_dh"/>
</dbReference>
<dbReference type="Proteomes" id="UP000295673">
    <property type="component" value="Unassembled WGS sequence"/>
</dbReference>
<evidence type="ECO:0000259" key="4">
    <source>
        <dbReference type="SMART" id="SM00829"/>
    </source>
</evidence>
<dbReference type="GO" id="GO:0046872">
    <property type="term" value="F:metal ion binding"/>
    <property type="evidence" value="ECO:0007669"/>
    <property type="project" value="UniProtKB-KW"/>
</dbReference>
<organism evidence="5 6">
    <name type="scientific">Shimia isoporae</name>
    <dbReference type="NCBI Taxonomy" id="647720"/>
    <lineage>
        <taxon>Bacteria</taxon>
        <taxon>Pseudomonadati</taxon>
        <taxon>Pseudomonadota</taxon>
        <taxon>Alphaproteobacteria</taxon>
        <taxon>Rhodobacterales</taxon>
        <taxon>Roseobacteraceae</taxon>
    </lineage>
</organism>
<dbReference type="InterPro" id="IPR013154">
    <property type="entry name" value="ADH-like_N"/>
</dbReference>
<name>A0A4R1NYD6_9RHOB</name>
<dbReference type="Pfam" id="PF08240">
    <property type="entry name" value="ADH_N"/>
    <property type="match status" value="1"/>
</dbReference>
<dbReference type="AlphaFoldDB" id="A0A4R1NYD6"/>
<proteinExistence type="predicted"/>
<feature type="domain" description="Enoyl reductase (ER)" evidence="4">
    <location>
        <begin position="8"/>
        <end position="336"/>
    </location>
</feature>
<dbReference type="InterPro" id="IPR013149">
    <property type="entry name" value="ADH-like_C"/>
</dbReference>
<dbReference type="Gene3D" id="3.90.180.10">
    <property type="entry name" value="Medium-chain alcohol dehydrogenases, catalytic domain"/>
    <property type="match status" value="1"/>
</dbReference>
<dbReference type="SUPFAM" id="SSF50129">
    <property type="entry name" value="GroES-like"/>
    <property type="match status" value="1"/>
</dbReference>
<reference evidence="5 6" key="1">
    <citation type="submission" date="2019-03" db="EMBL/GenBank/DDBJ databases">
        <title>Genomic Encyclopedia of Archaeal and Bacterial Type Strains, Phase II (KMG-II): from individual species to whole genera.</title>
        <authorList>
            <person name="Goeker M."/>
        </authorList>
    </citation>
    <scope>NUCLEOTIDE SEQUENCE [LARGE SCALE GENOMIC DNA]</scope>
    <source>
        <strain evidence="5 6">DSM 26433</strain>
    </source>
</reference>
<dbReference type="OrthoDB" id="9809185at2"/>
<keyword evidence="1" id="KW-0479">Metal-binding</keyword>
<gene>
    <name evidence="5" type="ORF">BXY66_2367</name>
</gene>
<dbReference type="PANTHER" id="PTHR43401">
    <property type="entry name" value="L-THREONINE 3-DEHYDROGENASE"/>
    <property type="match status" value="1"/>
</dbReference>
<dbReference type="CDD" id="cd08261">
    <property type="entry name" value="Zn_ADH7"/>
    <property type="match status" value="1"/>
</dbReference>
<sequence length="346" mass="36871">MRAFYIDGPGQTRFGTANVPVPGVGDILLRVERIGLCGSDLNTYRGRNPLVSYPRIPGHEIAATIVETGADVPEKFFVGQAVTLNPYKNCGNCPACVSGRINACRNNQTMGVQREGALTDMISVPWQRIVTSSVSDLNHLALIEPMAVGFHAVSRAEVAKGEVVAVFGCGAIGLGVIAGCVRRGAEVIAIDIDDDKLGVAKKVGATHVVNSRNTDVIPTLNSLTENRGVPVAIEAVGLAETFTACVDVVAPVGRVVYIGYANTPVTYETKLILTKELDVLGSRGALQQDFEDVVSFVESGAYPCDETITQVFPFSKANQALEMWDAMPSKITKLIVRLSEEDAYAG</sequence>
<dbReference type="InterPro" id="IPR020843">
    <property type="entry name" value="ER"/>
</dbReference>
<evidence type="ECO:0000256" key="2">
    <source>
        <dbReference type="ARBA" id="ARBA00022833"/>
    </source>
</evidence>
<dbReference type="Pfam" id="PF00107">
    <property type="entry name" value="ADH_zinc_N"/>
    <property type="match status" value="1"/>
</dbReference>
<dbReference type="Gene3D" id="3.40.50.720">
    <property type="entry name" value="NAD(P)-binding Rossmann-like Domain"/>
    <property type="match status" value="1"/>
</dbReference>
<evidence type="ECO:0000313" key="6">
    <source>
        <dbReference type="Proteomes" id="UP000295673"/>
    </source>
</evidence>
<evidence type="ECO:0000256" key="1">
    <source>
        <dbReference type="ARBA" id="ARBA00022723"/>
    </source>
</evidence>
<dbReference type="InterPro" id="IPR036291">
    <property type="entry name" value="NAD(P)-bd_dom_sf"/>
</dbReference>
<dbReference type="EMBL" id="SMGR01000001">
    <property type="protein sequence ID" value="TCL10298.1"/>
    <property type="molecule type" value="Genomic_DNA"/>
</dbReference>
<dbReference type="SUPFAM" id="SSF51735">
    <property type="entry name" value="NAD(P)-binding Rossmann-fold domains"/>
    <property type="match status" value="1"/>
</dbReference>
<evidence type="ECO:0000256" key="3">
    <source>
        <dbReference type="ARBA" id="ARBA00023002"/>
    </source>
</evidence>
<accession>A0A4R1NYD6</accession>
<keyword evidence="2" id="KW-0862">Zinc</keyword>
<dbReference type="SMART" id="SM00829">
    <property type="entry name" value="PKS_ER"/>
    <property type="match status" value="1"/>
</dbReference>